<dbReference type="EMBL" id="CP034170">
    <property type="protein sequence ID" value="AZI58594.1"/>
    <property type="molecule type" value="Genomic_DNA"/>
</dbReference>
<feature type="region of interest" description="Disordered" evidence="1">
    <location>
        <begin position="1"/>
        <end position="23"/>
    </location>
</feature>
<organism evidence="2 3">
    <name type="scientific">Nakamurella antarctica</name>
    <dbReference type="NCBI Taxonomy" id="1902245"/>
    <lineage>
        <taxon>Bacteria</taxon>
        <taxon>Bacillati</taxon>
        <taxon>Actinomycetota</taxon>
        <taxon>Actinomycetes</taxon>
        <taxon>Nakamurellales</taxon>
        <taxon>Nakamurellaceae</taxon>
        <taxon>Nakamurella</taxon>
    </lineage>
</organism>
<dbReference type="Proteomes" id="UP000268084">
    <property type="component" value="Chromosome"/>
</dbReference>
<evidence type="ECO:0000313" key="2">
    <source>
        <dbReference type="EMBL" id="AZI58594.1"/>
    </source>
</evidence>
<feature type="compositionally biased region" description="Pro residues" evidence="1">
    <location>
        <begin position="12"/>
        <end position="21"/>
    </location>
</feature>
<reference evidence="2 3" key="2">
    <citation type="submission" date="2018-12" db="EMBL/GenBank/DDBJ databases">
        <title>Nakamurella antarcticus sp. nov., isolated from Antarctica South Shetland Islands soil.</title>
        <authorList>
            <person name="Peng F."/>
        </authorList>
    </citation>
    <scope>NUCLEOTIDE SEQUENCE [LARGE SCALE GENOMIC DNA]</scope>
    <source>
        <strain evidence="2 3">S14-144</strain>
    </source>
</reference>
<dbReference type="AlphaFoldDB" id="A0A3G8ZVW0"/>
<proteinExistence type="predicted"/>
<sequence length="63" mass="6665">MTTAAKLQAPDQKPPAIPVKPPTDRTLADALFVTKKQRADATAPPSGIGKLVAPLWRCGPGFR</sequence>
<name>A0A3G8ZVW0_9ACTN</name>
<reference evidence="2 3" key="1">
    <citation type="submission" date="2018-11" db="EMBL/GenBank/DDBJ databases">
        <authorList>
            <person name="Da X."/>
        </authorList>
    </citation>
    <scope>NUCLEOTIDE SEQUENCE [LARGE SCALE GENOMIC DNA]</scope>
    <source>
        <strain evidence="2 3">S14-144</strain>
    </source>
</reference>
<accession>A0A3G8ZVW0</accession>
<protein>
    <submittedName>
        <fullName evidence="2">Uncharacterized protein</fullName>
    </submittedName>
</protein>
<evidence type="ECO:0000313" key="3">
    <source>
        <dbReference type="Proteomes" id="UP000268084"/>
    </source>
</evidence>
<gene>
    <name evidence="2" type="ORF">EH165_11080</name>
</gene>
<dbReference type="RefSeq" id="WP_124799503.1">
    <property type="nucleotide sequence ID" value="NZ_CP034170.1"/>
</dbReference>
<dbReference type="KEGG" id="nak:EH165_11080"/>
<keyword evidence="3" id="KW-1185">Reference proteome</keyword>
<evidence type="ECO:0000256" key="1">
    <source>
        <dbReference type="SAM" id="MobiDB-lite"/>
    </source>
</evidence>